<dbReference type="PANTHER" id="PTHR33221">
    <property type="entry name" value="WINGED HELIX-TURN-HELIX TRANSCRIPTIONAL REGULATOR, RRF2 FAMILY"/>
    <property type="match status" value="1"/>
</dbReference>
<dbReference type="PROSITE" id="PS51197">
    <property type="entry name" value="HTH_RRF2_2"/>
    <property type="match status" value="1"/>
</dbReference>
<evidence type="ECO:0000313" key="1">
    <source>
        <dbReference type="EMBL" id="GGG54626.1"/>
    </source>
</evidence>
<dbReference type="GO" id="GO:0003700">
    <property type="term" value="F:DNA-binding transcription factor activity"/>
    <property type="evidence" value="ECO:0007669"/>
    <property type="project" value="TreeGrafter"/>
</dbReference>
<proteinExistence type="predicted"/>
<name>A0A917GR31_9BACL</name>
<keyword evidence="2" id="KW-1185">Reference proteome</keyword>
<dbReference type="InterPro" id="IPR000944">
    <property type="entry name" value="Tscrpt_reg_Rrf2"/>
</dbReference>
<dbReference type="RefSeq" id="WP_188887289.1">
    <property type="nucleotide sequence ID" value="NZ_BMHY01000001.1"/>
</dbReference>
<dbReference type="InterPro" id="IPR036390">
    <property type="entry name" value="WH_DNA-bd_sf"/>
</dbReference>
<dbReference type="GO" id="GO:0005829">
    <property type="term" value="C:cytosol"/>
    <property type="evidence" value="ECO:0007669"/>
    <property type="project" value="TreeGrafter"/>
</dbReference>
<reference evidence="1 2" key="1">
    <citation type="journal article" date="2014" name="Int. J. Syst. Evol. Microbiol.">
        <title>Complete genome sequence of Corynebacterium casei LMG S-19264T (=DSM 44701T), isolated from a smear-ripened cheese.</title>
        <authorList>
            <consortium name="US DOE Joint Genome Institute (JGI-PGF)"/>
            <person name="Walter F."/>
            <person name="Albersmeier A."/>
            <person name="Kalinowski J."/>
            <person name="Ruckert C."/>
        </authorList>
    </citation>
    <scope>NUCLEOTIDE SEQUENCE [LARGE SCALE GENOMIC DNA]</scope>
    <source>
        <strain evidence="1 2">CGMCC 1.15286</strain>
    </source>
</reference>
<sequence length="149" mass="16813">MGANSHFTVALHILSRIRYEQVKKGDLSVYVTSQAIAESVNTHAVFIRRILGSLHKAGLVDVRRGNVNGGWKLTRSTQDITLLDVYDAVVDQPLQEMHHSKPNQRCSIGRGIQPTLRKYYGAAEQAFREELSRTNMETIYEETMVLAVE</sequence>
<dbReference type="Proteomes" id="UP000600247">
    <property type="component" value="Unassembled WGS sequence"/>
</dbReference>
<gene>
    <name evidence="1" type="ORF">GCM10010918_04360</name>
</gene>
<accession>A0A917GR31</accession>
<comment type="caution">
    <text evidence="1">The sequence shown here is derived from an EMBL/GenBank/DDBJ whole genome shotgun (WGS) entry which is preliminary data.</text>
</comment>
<evidence type="ECO:0000313" key="2">
    <source>
        <dbReference type="Proteomes" id="UP000600247"/>
    </source>
</evidence>
<dbReference type="InterPro" id="IPR036388">
    <property type="entry name" value="WH-like_DNA-bd_sf"/>
</dbReference>
<dbReference type="SUPFAM" id="SSF46785">
    <property type="entry name" value="Winged helix' DNA-binding domain"/>
    <property type="match status" value="1"/>
</dbReference>
<dbReference type="PANTHER" id="PTHR33221:SF15">
    <property type="entry name" value="HTH-TYPE TRANSCRIPTIONAL REGULATOR YWGB-RELATED"/>
    <property type="match status" value="1"/>
</dbReference>
<dbReference type="Pfam" id="PF02082">
    <property type="entry name" value="Rrf2"/>
    <property type="match status" value="1"/>
</dbReference>
<dbReference type="AlphaFoldDB" id="A0A917GR31"/>
<dbReference type="Gene3D" id="1.10.10.10">
    <property type="entry name" value="Winged helix-like DNA-binding domain superfamily/Winged helix DNA-binding domain"/>
    <property type="match status" value="1"/>
</dbReference>
<protein>
    <submittedName>
        <fullName evidence="1">Rrf2 family transcriptional regulator</fullName>
    </submittedName>
</protein>
<organism evidence="1 2">
    <name type="scientific">Paenibacillus radicis</name>
    <name type="common">ex Gao et al. 2016</name>
    <dbReference type="NCBI Taxonomy" id="1737354"/>
    <lineage>
        <taxon>Bacteria</taxon>
        <taxon>Bacillati</taxon>
        <taxon>Bacillota</taxon>
        <taxon>Bacilli</taxon>
        <taxon>Bacillales</taxon>
        <taxon>Paenibacillaceae</taxon>
        <taxon>Paenibacillus</taxon>
    </lineage>
</organism>
<dbReference type="EMBL" id="BMHY01000001">
    <property type="protein sequence ID" value="GGG54626.1"/>
    <property type="molecule type" value="Genomic_DNA"/>
</dbReference>